<organism evidence="1">
    <name type="scientific">Rhodosorus marinus</name>
    <dbReference type="NCBI Taxonomy" id="101924"/>
    <lineage>
        <taxon>Eukaryota</taxon>
        <taxon>Rhodophyta</taxon>
        <taxon>Stylonematophyceae</taxon>
        <taxon>Stylonematales</taxon>
        <taxon>Stylonemataceae</taxon>
        <taxon>Rhodosorus</taxon>
    </lineage>
</organism>
<evidence type="ECO:0000313" key="1">
    <source>
        <dbReference type="EMBL" id="CAD8399426.1"/>
    </source>
</evidence>
<protein>
    <submittedName>
        <fullName evidence="1">Uncharacterized protein</fullName>
    </submittedName>
</protein>
<dbReference type="EMBL" id="HBEK01017251">
    <property type="protein sequence ID" value="CAD8399426.1"/>
    <property type="molecule type" value="Transcribed_RNA"/>
</dbReference>
<name>A0A7S0BPD6_9RHOD</name>
<reference evidence="1" key="1">
    <citation type="submission" date="2021-01" db="EMBL/GenBank/DDBJ databases">
        <authorList>
            <person name="Corre E."/>
            <person name="Pelletier E."/>
            <person name="Niang G."/>
            <person name="Scheremetjew M."/>
            <person name="Finn R."/>
            <person name="Kale V."/>
            <person name="Holt S."/>
            <person name="Cochrane G."/>
            <person name="Meng A."/>
            <person name="Brown T."/>
            <person name="Cohen L."/>
        </authorList>
    </citation>
    <scope>NUCLEOTIDE SEQUENCE</scope>
    <source>
        <strain evidence="1">UTEX LB 2760</strain>
    </source>
</reference>
<dbReference type="InterPro" id="IPR036412">
    <property type="entry name" value="HAD-like_sf"/>
</dbReference>
<dbReference type="SUPFAM" id="SSF56784">
    <property type="entry name" value="HAD-like"/>
    <property type="match status" value="1"/>
</dbReference>
<dbReference type="PANTHER" id="PTHR38899">
    <property type="entry name" value="DOMAIN OOKINETE PROTEIN, PUTATIVE-RELATED"/>
    <property type="match status" value="1"/>
</dbReference>
<gene>
    <name evidence="1" type="ORF">RMAR0315_LOCUS9418</name>
</gene>
<accession>A0A7S0BPD6</accession>
<proteinExistence type="predicted"/>
<dbReference type="PANTHER" id="PTHR38899:SF1">
    <property type="entry name" value="PROTEIN KINASE"/>
    <property type="match status" value="1"/>
</dbReference>
<sequence>MSEGGMLLLNSQVLREQLPKSVLFGQRSCKGRHRNRTVTIIDWDDTILPSHEIFTNGLENAMHRHGVVIEEFETVLREIEESALRLLQRALSQGLVVVVTASESGWVEKSGAVFLPRVLAFFRKHSIRVVSARSRYERVCGPNEWKVRTFHDEIRQLFCEKKGVHVVVIGDGPFEYLAARSLKDTYSEMIVKMVKFMEGPTPKHLHNELSVLGSEIDSIFEHYESLEIFL</sequence>
<dbReference type="AlphaFoldDB" id="A0A7S0BPD6"/>